<gene>
    <name evidence="3" type="ORF">GGI52_000529</name>
</gene>
<evidence type="ECO:0000313" key="4">
    <source>
        <dbReference type="Proteomes" id="UP000553035"/>
    </source>
</evidence>
<dbReference type="Proteomes" id="UP000553035">
    <property type="component" value="Unassembled WGS sequence"/>
</dbReference>
<dbReference type="GO" id="GO:0008236">
    <property type="term" value="F:serine-type peptidase activity"/>
    <property type="evidence" value="ECO:0007669"/>
    <property type="project" value="InterPro"/>
</dbReference>
<comment type="caution">
    <text evidence="3">The sequence shown here is derived from an EMBL/GenBank/DDBJ whole genome shotgun (WGS) entry which is preliminary data.</text>
</comment>
<name>A0A7Y9VSV0_9PSED</name>
<accession>A0A7Y9VSV0</accession>
<feature type="signal peptide" evidence="1">
    <location>
        <begin position="1"/>
        <end position="29"/>
    </location>
</feature>
<evidence type="ECO:0000259" key="2">
    <source>
        <dbReference type="Pfam" id="PF03572"/>
    </source>
</evidence>
<keyword evidence="1" id="KW-0732">Signal</keyword>
<reference evidence="3 4" key="1">
    <citation type="submission" date="2020-07" db="EMBL/GenBank/DDBJ databases">
        <title>Exploring microbial biodiversity for novel pathways involved in the catabolism of aromatic compounds derived from lignin.</title>
        <authorList>
            <person name="Elkins J."/>
        </authorList>
    </citation>
    <scope>NUCLEOTIDE SEQUENCE [LARGE SCALE GENOMIC DNA]</scope>
    <source>
        <strain evidence="3 4">VanB</strain>
    </source>
</reference>
<proteinExistence type="predicted"/>
<dbReference type="Pfam" id="PF03572">
    <property type="entry name" value="Peptidase_S41"/>
    <property type="match status" value="1"/>
</dbReference>
<dbReference type="Gene3D" id="3.90.226.10">
    <property type="entry name" value="2-enoyl-CoA Hydratase, Chain A, domain 1"/>
    <property type="match status" value="1"/>
</dbReference>
<feature type="domain" description="Tail specific protease" evidence="2">
    <location>
        <begin position="253"/>
        <end position="430"/>
    </location>
</feature>
<dbReference type="InterPro" id="IPR029045">
    <property type="entry name" value="ClpP/crotonase-like_dom_sf"/>
</dbReference>
<dbReference type="EMBL" id="JACCAT010000001">
    <property type="protein sequence ID" value="NYH07486.1"/>
    <property type="molecule type" value="Genomic_DNA"/>
</dbReference>
<protein>
    <recommendedName>
        <fullName evidence="2">Tail specific protease domain-containing protein</fullName>
    </recommendedName>
</protein>
<sequence>MRSARCKVILAASLLGCLPGISVFGSVLADDSRQAGFVDLAVKDLAAAHQLIVSSHPGAIDKENKDFTDWVERGYLEARQLSLLVGSMRDAQAVLGFYISGFKDGHVGIYQSEKDRSSWAGFILDKRGKDFVVSRVAKGWPVPLPPIGSSVISCDGKTVREIVSNEISPYIDRRLDLQSTWNHLAKHLTVDDADYPVLARKRAGNCQVVLSNGVTQNYDLLWQEGGEQLTGFLHQPQPPQTVLNLGHGRYWVHASNFAPSASENASLEKMLDVLESIDDASLVVLDTRGNRGGNSLVGARILSALLGEKFVESLDRSSRSYAMWRVSPLALSTLDNALASTERDYGRDSDAYTFVSGLRKSMNTALKEKTDWLRQPETSSLDQDRSKDLKQKIFKGQLVLVTDSFCASACLDFADAVLAVPGAIQFGLPTSADTVYIDIGAQVLPSGTRFWLPLKVWRGRVRGNNQSYEPRYVFDGDINDTPAVQKWVLGHF</sequence>
<dbReference type="RefSeq" id="WP_179692323.1">
    <property type="nucleotide sequence ID" value="NZ_JACCAT010000001.1"/>
</dbReference>
<dbReference type="AlphaFoldDB" id="A0A7Y9VSV0"/>
<feature type="chain" id="PRO_5031035181" description="Tail specific protease domain-containing protein" evidence="1">
    <location>
        <begin position="30"/>
        <end position="492"/>
    </location>
</feature>
<evidence type="ECO:0000313" key="3">
    <source>
        <dbReference type="EMBL" id="NYH07486.1"/>
    </source>
</evidence>
<dbReference type="GO" id="GO:0006508">
    <property type="term" value="P:proteolysis"/>
    <property type="evidence" value="ECO:0007669"/>
    <property type="project" value="InterPro"/>
</dbReference>
<dbReference type="SUPFAM" id="SSF52096">
    <property type="entry name" value="ClpP/crotonase"/>
    <property type="match status" value="1"/>
</dbReference>
<evidence type="ECO:0000256" key="1">
    <source>
        <dbReference type="SAM" id="SignalP"/>
    </source>
</evidence>
<organism evidence="3 4">
    <name type="scientific">Pseudomonas moraviensis</name>
    <dbReference type="NCBI Taxonomy" id="321662"/>
    <lineage>
        <taxon>Bacteria</taxon>
        <taxon>Pseudomonadati</taxon>
        <taxon>Pseudomonadota</taxon>
        <taxon>Gammaproteobacteria</taxon>
        <taxon>Pseudomonadales</taxon>
        <taxon>Pseudomonadaceae</taxon>
        <taxon>Pseudomonas</taxon>
    </lineage>
</organism>
<dbReference type="InterPro" id="IPR005151">
    <property type="entry name" value="Tail-specific_protease"/>
</dbReference>